<keyword evidence="4 6" id="KW-1133">Transmembrane helix</keyword>
<accession>A0A317ELC2</accession>
<evidence type="ECO:0000256" key="4">
    <source>
        <dbReference type="ARBA" id="ARBA00022989"/>
    </source>
</evidence>
<comment type="similarity">
    <text evidence="2">Belongs to the UPF0382 family.</text>
</comment>
<keyword evidence="8" id="KW-1185">Reference proteome</keyword>
<protein>
    <submittedName>
        <fullName evidence="7">DUF423 domain-containing protein</fullName>
    </submittedName>
</protein>
<dbReference type="EMBL" id="QGLE01000001">
    <property type="protein sequence ID" value="PWR26015.1"/>
    <property type="molecule type" value="Genomic_DNA"/>
</dbReference>
<organism evidence="7 8">
    <name type="scientific">Zavarzinia aquatilis</name>
    <dbReference type="NCBI Taxonomy" id="2211142"/>
    <lineage>
        <taxon>Bacteria</taxon>
        <taxon>Pseudomonadati</taxon>
        <taxon>Pseudomonadota</taxon>
        <taxon>Alphaproteobacteria</taxon>
        <taxon>Rhodospirillales</taxon>
        <taxon>Zavarziniaceae</taxon>
        <taxon>Zavarzinia</taxon>
    </lineage>
</organism>
<gene>
    <name evidence="7" type="ORF">DKG74_00520</name>
</gene>
<evidence type="ECO:0000256" key="5">
    <source>
        <dbReference type="ARBA" id="ARBA00023136"/>
    </source>
</evidence>
<feature type="transmembrane region" description="Helical" evidence="6">
    <location>
        <begin position="44"/>
        <end position="60"/>
    </location>
</feature>
<dbReference type="PANTHER" id="PTHR43461:SF1">
    <property type="entry name" value="TRANSMEMBRANE PROTEIN 256"/>
    <property type="match status" value="1"/>
</dbReference>
<dbReference type="InterPro" id="IPR006696">
    <property type="entry name" value="DUF423"/>
</dbReference>
<evidence type="ECO:0000256" key="2">
    <source>
        <dbReference type="ARBA" id="ARBA00009694"/>
    </source>
</evidence>
<name>A0A317ELC2_9PROT</name>
<dbReference type="OrthoDB" id="7284236at2"/>
<dbReference type="Pfam" id="PF04241">
    <property type="entry name" value="DUF423"/>
    <property type="match status" value="1"/>
</dbReference>
<dbReference type="PANTHER" id="PTHR43461">
    <property type="entry name" value="TRANSMEMBRANE PROTEIN 256"/>
    <property type="match status" value="1"/>
</dbReference>
<comment type="subcellular location">
    <subcellularLocation>
        <location evidence="1">Membrane</location>
        <topology evidence="1">Multi-pass membrane protein</topology>
    </subcellularLocation>
</comment>
<proteinExistence type="inferred from homology"/>
<evidence type="ECO:0000313" key="7">
    <source>
        <dbReference type="EMBL" id="PWR26015.1"/>
    </source>
</evidence>
<evidence type="ECO:0000256" key="3">
    <source>
        <dbReference type="ARBA" id="ARBA00022692"/>
    </source>
</evidence>
<feature type="transmembrane region" description="Helical" evidence="6">
    <location>
        <begin position="67"/>
        <end position="90"/>
    </location>
</feature>
<sequence length="120" mass="12302">MFRLALVVAALDGLLGVGLGAFAAHGLKATATPDQLALVQTASLYQMIHAAATLGALWLVERGRVSVAAPLAFAVGAFVFGGALYAIALADLRLGMVAPIGGTMMLIGWAWLLVSAAIRR</sequence>
<comment type="caution">
    <text evidence="7">The sequence shown here is derived from an EMBL/GenBank/DDBJ whole genome shotgun (WGS) entry which is preliminary data.</text>
</comment>
<reference evidence="7 8" key="1">
    <citation type="submission" date="2018-05" db="EMBL/GenBank/DDBJ databases">
        <title>Zavarzinia sp. HR-AS.</title>
        <authorList>
            <person name="Lee Y."/>
            <person name="Jeon C.O."/>
        </authorList>
    </citation>
    <scope>NUCLEOTIDE SEQUENCE [LARGE SCALE GENOMIC DNA]</scope>
    <source>
        <strain evidence="7 8">HR-AS</strain>
    </source>
</reference>
<keyword evidence="3 6" id="KW-0812">Transmembrane</keyword>
<evidence type="ECO:0000313" key="8">
    <source>
        <dbReference type="Proteomes" id="UP000245461"/>
    </source>
</evidence>
<evidence type="ECO:0000256" key="1">
    <source>
        <dbReference type="ARBA" id="ARBA00004141"/>
    </source>
</evidence>
<dbReference type="GO" id="GO:0005886">
    <property type="term" value="C:plasma membrane"/>
    <property type="evidence" value="ECO:0007669"/>
    <property type="project" value="TreeGrafter"/>
</dbReference>
<evidence type="ECO:0000256" key="6">
    <source>
        <dbReference type="SAM" id="Phobius"/>
    </source>
</evidence>
<dbReference type="Proteomes" id="UP000245461">
    <property type="component" value="Unassembled WGS sequence"/>
</dbReference>
<feature type="transmembrane region" description="Helical" evidence="6">
    <location>
        <begin position="96"/>
        <end position="118"/>
    </location>
</feature>
<dbReference type="AlphaFoldDB" id="A0A317ELC2"/>
<keyword evidence="5 6" id="KW-0472">Membrane</keyword>